<evidence type="ECO:0008006" key="5">
    <source>
        <dbReference type="Google" id="ProtNLM"/>
    </source>
</evidence>
<dbReference type="PROSITE" id="PS51736">
    <property type="entry name" value="RECOMBINASES_3"/>
    <property type="match status" value="1"/>
</dbReference>
<comment type="caution">
    <text evidence="3">The sequence shown here is derived from an EMBL/GenBank/DDBJ whole genome shotgun (WGS) entry which is preliminary data.</text>
</comment>
<gene>
    <name evidence="3" type="ORF">COX11_00940</name>
</gene>
<evidence type="ECO:0000313" key="4">
    <source>
        <dbReference type="Proteomes" id="UP000230671"/>
    </source>
</evidence>
<evidence type="ECO:0000259" key="1">
    <source>
        <dbReference type="PROSITE" id="PS51736"/>
    </source>
</evidence>
<proteinExistence type="predicted"/>
<evidence type="ECO:0000259" key="2">
    <source>
        <dbReference type="PROSITE" id="PS51737"/>
    </source>
</evidence>
<dbReference type="Pfam" id="PF07508">
    <property type="entry name" value="Recombinase"/>
    <property type="match status" value="1"/>
</dbReference>
<dbReference type="GO" id="GO:0000150">
    <property type="term" value="F:DNA strand exchange activity"/>
    <property type="evidence" value="ECO:0007669"/>
    <property type="project" value="InterPro"/>
</dbReference>
<dbReference type="EMBL" id="PCSO01000038">
    <property type="protein sequence ID" value="PIP51008.1"/>
    <property type="molecule type" value="Genomic_DNA"/>
</dbReference>
<organism evidence="3 4">
    <name type="scientific">Candidatus Berkelbacteria bacterium CG23_combo_of_CG06-09_8_20_14_all_41_73</name>
    <dbReference type="NCBI Taxonomy" id="1974519"/>
    <lineage>
        <taxon>Bacteria</taxon>
        <taxon>Candidatus Berkelbacteria</taxon>
    </lineage>
</organism>
<dbReference type="InterPro" id="IPR036162">
    <property type="entry name" value="Resolvase-like_N_sf"/>
</dbReference>
<dbReference type="Gene3D" id="3.40.50.1390">
    <property type="entry name" value="Resolvase, N-terminal catalytic domain"/>
    <property type="match status" value="1"/>
</dbReference>
<dbReference type="SMART" id="SM00857">
    <property type="entry name" value="Resolvase"/>
    <property type="match status" value="1"/>
</dbReference>
<dbReference type="Pfam" id="PF00239">
    <property type="entry name" value="Resolvase"/>
    <property type="match status" value="1"/>
</dbReference>
<protein>
    <recommendedName>
        <fullName evidence="5">Recombinase family protein</fullName>
    </recommendedName>
</protein>
<dbReference type="CDD" id="cd00338">
    <property type="entry name" value="Ser_Recombinase"/>
    <property type="match status" value="1"/>
</dbReference>
<dbReference type="PANTHER" id="PTHR30461:SF23">
    <property type="entry name" value="DNA RECOMBINASE-RELATED"/>
    <property type="match status" value="1"/>
</dbReference>
<reference evidence="3 4" key="1">
    <citation type="submission" date="2017-09" db="EMBL/GenBank/DDBJ databases">
        <title>Depth-based differentiation of microbial function through sediment-hosted aquifers and enrichment of novel symbionts in the deep terrestrial subsurface.</title>
        <authorList>
            <person name="Probst A.J."/>
            <person name="Ladd B."/>
            <person name="Jarett J.K."/>
            <person name="Geller-Mcgrath D.E."/>
            <person name="Sieber C.M."/>
            <person name="Emerson J.B."/>
            <person name="Anantharaman K."/>
            <person name="Thomas B.C."/>
            <person name="Malmstrom R."/>
            <person name="Stieglmeier M."/>
            <person name="Klingl A."/>
            <person name="Woyke T."/>
            <person name="Ryan C.M."/>
            <person name="Banfield J.F."/>
        </authorList>
    </citation>
    <scope>NUCLEOTIDE SEQUENCE [LARGE SCALE GENOMIC DNA]</scope>
    <source>
        <strain evidence="3">CG23_combo_of_CG06-09_8_20_14_all_41_73</strain>
    </source>
</reference>
<dbReference type="Proteomes" id="UP000230671">
    <property type="component" value="Unassembled WGS sequence"/>
</dbReference>
<dbReference type="InterPro" id="IPR006119">
    <property type="entry name" value="Resolv_N"/>
</dbReference>
<dbReference type="InterPro" id="IPR025827">
    <property type="entry name" value="Zn_ribbon_recom_dom"/>
</dbReference>
<evidence type="ECO:0000313" key="3">
    <source>
        <dbReference type="EMBL" id="PIP51008.1"/>
    </source>
</evidence>
<accession>A0A2H0B278</accession>
<dbReference type="SUPFAM" id="SSF53041">
    <property type="entry name" value="Resolvase-like"/>
    <property type="match status" value="1"/>
</dbReference>
<dbReference type="Gene3D" id="3.90.1750.20">
    <property type="entry name" value="Putative Large Serine Recombinase, Chain B, Domain 2"/>
    <property type="match status" value="1"/>
</dbReference>
<dbReference type="InterPro" id="IPR011109">
    <property type="entry name" value="DNA_bind_recombinase_dom"/>
</dbReference>
<dbReference type="Pfam" id="PF13408">
    <property type="entry name" value="Zn_ribbon_recom"/>
    <property type="match status" value="1"/>
</dbReference>
<dbReference type="InterPro" id="IPR050639">
    <property type="entry name" value="SSR_resolvase"/>
</dbReference>
<feature type="domain" description="Recombinase" evidence="2">
    <location>
        <begin position="165"/>
        <end position="269"/>
    </location>
</feature>
<sequence length="462" mass="53652">MNKIKFKQCAIYTRVSTDMQAEKEFSSCEAQEQKIRSFIASQNNWQVFKIYSDAGYSGATLNRPAIQQLLSDVKKGEIDIILVYKIDRLTRSPKDFYQLIEIFEQNNVSFISITERFDTSTPAGRLLRNIMLTFAQFERELTSERTKDKLLERVKKGMWNGGHLPFGYERKDKKLIINKKESEIVRLIFETYLETGSINSTYDLLKEKKIKNRQGKIFSKAHLALILRNIAYAGKIKYAGQIYQGIHQPIISQELFELTQKTHKRRIKKFRIYKYFLLGGLIRCKECGYKMSACFTNKHRNGKLKRYYYYRCTSVNKKGWQACSLKEVSAERIENYILENLEQISLDKNYIENLVFKLNHSLNTPCEDGIEPSNVCSKFSAETIISILQSFLFGLATQKGTERNLFVKRFIKEIIYSEENIKINLFYSENLGNFKNFSAGKSPARLQAGGAEIPSQNKENSI</sequence>
<dbReference type="GO" id="GO:0003677">
    <property type="term" value="F:DNA binding"/>
    <property type="evidence" value="ECO:0007669"/>
    <property type="project" value="InterPro"/>
</dbReference>
<feature type="non-terminal residue" evidence="3">
    <location>
        <position position="462"/>
    </location>
</feature>
<dbReference type="PANTHER" id="PTHR30461">
    <property type="entry name" value="DNA-INVERTASE FROM LAMBDOID PROPHAGE"/>
    <property type="match status" value="1"/>
</dbReference>
<dbReference type="InterPro" id="IPR038109">
    <property type="entry name" value="DNA_bind_recomb_sf"/>
</dbReference>
<feature type="domain" description="Resolvase/invertase-type recombinase catalytic" evidence="1">
    <location>
        <begin position="8"/>
        <end position="157"/>
    </location>
</feature>
<dbReference type="PROSITE" id="PS51737">
    <property type="entry name" value="RECOMBINASE_DNA_BIND"/>
    <property type="match status" value="1"/>
</dbReference>
<dbReference type="AlphaFoldDB" id="A0A2H0B278"/>
<name>A0A2H0B278_9BACT</name>